<dbReference type="SUPFAM" id="SSF56436">
    <property type="entry name" value="C-type lectin-like"/>
    <property type="match status" value="1"/>
</dbReference>
<reference evidence="2" key="2">
    <citation type="submission" date="2025-08" db="UniProtKB">
        <authorList>
            <consortium name="Ensembl"/>
        </authorList>
    </citation>
    <scope>IDENTIFICATION</scope>
</reference>
<proteinExistence type="predicted"/>
<dbReference type="InterPro" id="IPR016187">
    <property type="entry name" value="CTDL_fold"/>
</dbReference>
<dbReference type="AlphaFoldDB" id="A0A673AJE4"/>
<feature type="domain" description="C-type lectin" evidence="1">
    <location>
        <begin position="32"/>
        <end position="145"/>
    </location>
</feature>
<dbReference type="Gene3D" id="3.10.100.10">
    <property type="entry name" value="Mannose-Binding Protein A, subunit A"/>
    <property type="match status" value="1"/>
</dbReference>
<evidence type="ECO:0000313" key="3">
    <source>
        <dbReference type="Proteomes" id="UP000472271"/>
    </source>
</evidence>
<dbReference type="InterPro" id="IPR001304">
    <property type="entry name" value="C-type_lectin-like"/>
</dbReference>
<dbReference type="PANTHER" id="PTHR45784">
    <property type="entry name" value="C-TYPE LECTIN DOMAIN FAMILY 20 MEMBER A-RELATED"/>
    <property type="match status" value="1"/>
</dbReference>
<name>A0A673AJE4_9TELE</name>
<sequence>GPYSKVSLMVFLKVLTIHYTCFDSHFPLFKDSAAMSYNLVMKKMRWSNAQAYCRRHHKDLAHVRNQEEKDIIFNIIQNSTETIAWTGFYRDPWAFWSDSSTSNFTNWSNGQPDNFELNQFCARFSGLSGVWDDVVCGTKHPFFCYSGEV</sequence>
<evidence type="ECO:0000259" key="1">
    <source>
        <dbReference type="PROSITE" id="PS50041"/>
    </source>
</evidence>
<keyword evidence="3" id="KW-1185">Reference proteome</keyword>
<dbReference type="Proteomes" id="UP000472271">
    <property type="component" value="Chromosome 11"/>
</dbReference>
<reference evidence="2" key="3">
    <citation type="submission" date="2025-09" db="UniProtKB">
        <authorList>
            <consortium name="Ensembl"/>
        </authorList>
    </citation>
    <scope>IDENTIFICATION</scope>
</reference>
<dbReference type="InterPro" id="IPR016186">
    <property type="entry name" value="C-type_lectin-like/link_sf"/>
</dbReference>
<dbReference type="Pfam" id="PF00059">
    <property type="entry name" value="Lectin_C"/>
    <property type="match status" value="1"/>
</dbReference>
<evidence type="ECO:0000313" key="2">
    <source>
        <dbReference type="Ensembl" id="ENSSORP00005028427.1"/>
    </source>
</evidence>
<dbReference type="PROSITE" id="PS50041">
    <property type="entry name" value="C_TYPE_LECTIN_2"/>
    <property type="match status" value="1"/>
</dbReference>
<reference evidence="2" key="1">
    <citation type="submission" date="2019-06" db="EMBL/GenBank/DDBJ databases">
        <authorList>
            <consortium name="Wellcome Sanger Institute Data Sharing"/>
        </authorList>
    </citation>
    <scope>NUCLEOTIDE SEQUENCE [LARGE SCALE GENOMIC DNA]</scope>
</reference>
<dbReference type="PANTHER" id="PTHR45784:SF3">
    <property type="entry name" value="C-TYPE LECTIN DOMAIN FAMILY 4 MEMBER K-LIKE-RELATED"/>
    <property type="match status" value="1"/>
</dbReference>
<dbReference type="InParanoid" id="A0A673AJE4"/>
<protein>
    <recommendedName>
        <fullName evidence="1">C-type lectin domain-containing protein</fullName>
    </recommendedName>
</protein>
<organism evidence="2 3">
    <name type="scientific">Sphaeramia orbicularis</name>
    <name type="common">orbiculate cardinalfish</name>
    <dbReference type="NCBI Taxonomy" id="375764"/>
    <lineage>
        <taxon>Eukaryota</taxon>
        <taxon>Metazoa</taxon>
        <taxon>Chordata</taxon>
        <taxon>Craniata</taxon>
        <taxon>Vertebrata</taxon>
        <taxon>Euteleostomi</taxon>
        <taxon>Actinopterygii</taxon>
        <taxon>Neopterygii</taxon>
        <taxon>Teleostei</taxon>
        <taxon>Neoteleostei</taxon>
        <taxon>Acanthomorphata</taxon>
        <taxon>Gobiaria</taxon>
        <taxon>Kurtiformes</taxon>
        <taxon>Apogonoidei</taxon>
        <taxon>Apogonidae</taxon>
        <taxon>Apogoninae</taxon>
        <taxon>Sphaeramia</taxon>
    </lineage>
</organism>
<accession>A0A673AJE4</accession>
<dbReference type="SMART" id="SM00034">
    <property type="entry name" value="CLECT"/>
    <property type="match status" value="1"/>
</dbReference>
<dbReference type="Ensembl" id="ENSSORT00005029236.1">
    <property type="protein sequence ID" value="ENSSORP00005028427.1"/>
    <property type="gene ID" value="ENSSORG00005013597.1"/>
</dbReference>